<protein>
    <submittedName>
        <fullName evidence="1">2578_t:CDS:1</fullName>
    </submittedName>
</protein>
<dbReference type="Proteomes" id="UP000789375">
    <property type="component" value="Unassembled WGS sequence"/>
</dbReference>
<evidence type="ECO:0000313" key="1">
    <source>
        <dbReference type="EMBL" id="CAG8738683.1"/>
    </source>
</evidence>
<comment type="caution">
    <text evidence="1">The sequence shown here is derived from an EMBL/GenBank/DDBJ whole genome shotgun (WGS) entry which is preliminary data.</text>
</comment>
<keyword evidence="2" id="KW-1185">Reference proteome</keyword>
<gene>
    <name evidence="1" type="ORF">FMOSSE_LOCUS16025</name>
</gene>
<sequence length="40" mass="4778">RLSDMFGDQYSLEGALQFLFQPNVIYTINFNNMMWQSLLM</sequence>
<dbReference type="AlphaFoldDB" id="A0A9N9IL67"/>
<feature type="non-terminal residue" evidence="1">
    <location>
        <position position="1"/>
    </location>
</feature>
<accession>A0A9N9IL67</accession>
<reference evidence="1" key="1">
    <citation type="submission" date="2021-06" db="EMBL/GenBank/DDBJ databases">
        <authorList>
            <person name="Kallberg Y."/>
            <person name="Tangrot J."/>
            <person name="Rosling A."/>
        </authorList>
    </citation>
    <scope>NUCLEOTIDE SEQUENCE</scope>
    <source>
        <strain evidence="1">87-6 pot B 2015</strain>
    </source>
</reference>
<proteinExistence type="predicted"/>
<name>A0A9N9IL67_FUNMO</name>
<dbReference type="EMBL" id="CAJVPP010019719">
    <property type="protein sequence ID" value="CAG8738683.1"/>
    <property type="molecule type" value="Genomic_DNA"/>
</dbReference>
<organism evidence="1 2">
    <name type="scientific">Funneliformis mosseae</name>
    <name type="common">Endomycorrhizal fungus</name>
    <name type="synonym">Glomus mosseae</name>
    <dbReference type="NCBI Taxonomy" id="27381"/>
    <lineage>
        <taxon>Eukaryota</taxon>
        <taxon>Fungi</taxon>
        <taxon>Fungi incertae sedis</taxon>
        <taxon>Mucoromycota</taxon>
        <taxon>Glomeromycotina</taxon>
        <taxon>Glomeromycetes</taxon>
        <taxon>Glomerales</taxon>
        <taxon>Glomeraceae</taxon>
        <taxon>Funneliformis</taxon>
    </lineage>
</organism>
<evidence type="ECO:0000313" key="2">
    <source>
        <dbReference type="Proteomes" id="UP000789375"/>
    </source>
</evidence>